<dbReference type="STRING" id="1499688.BN000_01247"/>
<dbReference type="OrthoDB" id="2922914at2"/>
<keyword evidence="3" id="KW-1185">Reference proteome</keyword>
<keyword evidence="1" id="KW-0175">Coiled coil</keyword>
<reference evidence="3" key="1">
    <citation type="submission" date="2015-05" db="EMBL/GenBank/DDBJ databases">
        <authorList>
            <person name="Urmite Genomes"/>
        </authorList>
    </citation>
    <scope>NUCLEOTIDE SEQUENCE [LARGE SCALE GENOMIC DNA]</scope>
    <source>
        <strain evidence="3">LF1</strain>
    </source>
</reference>
<name>A0A0U1NTI5_9BACI</name>
<accession>A0A0U1NTI5</accession>
<dbReference type="AlphaFoldDB" id="A0A0U1NTI5"/>
<feature type="coiled-coil region" evidence="1">
    <location>
        <begin position="53"/>
        <end position="90"/>
    </location>
</feature>
<evidence type="ECO:0000313" key="3">
    <source>
        <dbReference type="Proteomes" id="UP000199087"/>
    </source>
</evidence>
<dbReference type="RefSeq" id="WP_090632220.1">
    <property type="nucleotide sequence ID" value="NZ_CVRB01000001.1"/>
</dbReference>
<organism evidence="2 3">
    <name type="scientific">Neobacillus massiliamazoniensis</name>
    <dbReference type="NCBI Taxonomy" id="1499688"/>
    <lineage>
        <taxon>Bacteria</taxon>
        <taxon>Bacillati</taxon>
        <taxon>Bacillota</taxon>
        <taxon>Bacilli</taxon>
        <taxon>Bacillales</taxon>
        <taxon>Bacillaceae</taxon>
        <taxon>Neobacillus</taxon>
    </lineage>
</organism>
<evidence type="ECO:0000313" key="2">
    <source>
        <dbReference type="EMBL" id="CRK81346.1"/>
    </source>
</evidence>
<protein>
    <submittedName>
        <fullName evidence="2">Uncharacterized protein</fullName>
    </submittedName>
</protein>
<sequence length="173" mass="18978" precursor="true">MKKVIIAGVGVALLLGGGIYGMKTVSAAGNQSNVAATAPSTTASEHGNKSVNLSQYKDQIHQLNKLREDHLDLQKQLVEKQDQLLDLTQAAKTSGNKDKMKQAKPVRQQLTKLNREMKPLVKESNTERKALKVALKNGSASDQYNKLIATNQQINDKMKMISAELDQLISILK</sequence>
<dbReference type="EMBL" id="CVRB01000001">
    <property type="protein sequence ID" value="CRK81346.1"/>
    <property type="molecule type" value="Genomic_DNA"/>
</dbReference>
<gene>
    <name evidence="2" type="ORF">BN000_01247</name>
</gene>
<proteinExistence type="predicted"/>
<evidence type="ECO:0000256" key="1">
    <source>
        <dbReference type="SAM" id="Coils"/>
    </source>
</evidence>
<dbReference type="Proteomes" id="UP000199087">
    <property type="component" value="Unassembled WGS sequence"/>
</dbReference>